<name>A0A059BDU4_EUCGR</name>
<feature type="compositionally biased region" description="Basic and acidic residues" evidence="1">
    <location>
        <begin position="48"/>
        <end position="58"/>
    </location>
</feature>
<evidence type="ECO:0000259" key="2">
    <source>
        <dbReference type="Pfam" id="PF13086"/>
    </source>
</evidence>
<dbReference type="InParanoid" id="A0A059BDU4"/>
<dbReference type="Gene3D" id="3.40.50.300">
    <property type="entry name" value="P-loop containing nucleotide triphosphate hydrolases"/>
    <property type="match status" value="1"/>
</dbReference>
<accession>A0A059BDU4</accession>
<protein>
    <submittedName>
        <fullName evidence="4">Uncharacterized protein</fullName>
    </submittedName>
</protein>
<feature type="region of interest" description="Disordered" evidence="1">
    <location>
        <begin position="31"/>
        <end position="58"/>
    </location>
</feature>
<dbReference type="InterPro" id="IPR041677">
    <property type="entry name" value="DNA2/NAM7_AAA_11"/>
</dbReference>
<evidence type="ECO:0000313" key="4">
    <source>
        <dbReference type="EMBL" id="KCW64377.1"/>
    </source>
</evidence>
<dbReference type="PANTHER" id="PTHR10887">
    <property type="entry name" value="DNA2/NAM7 HELICASE FAMILY"/>
    <property type="match status" value="1"/>
</dbReference>
<feature type="domain" description="DNA2/NAM7 helicase helicase" evidence="2">
    <location>
        <begin position="356"/>
        <end position="439"/>
    </location>
</feature>
<sequence>MDDPFTFPVSFFFVAKNAHFGAEKGLMIEGKREGKKKGGRLRTPELNQSREERERDQLEEAFRSGPGNLCRSLSVFPRARSRPSLVPFRPPTGLVYKHLKIVFVEGSLGFELDLALIQNKFLASKLVPYTTFGASSVFIPKNHAFDLVETIPETFQSVQHYLGSQVYPLLEETRASLCSSLENISSQPFTEVTDSVKCTRSGNTYAVKAGRWSNESNTRGKETYKTLPGDILILTDAKPATVPDLERSGRRWVLASVKMIGGDNEENKATSSTNFTVMALLDHEVNNPWKPIYAIFLTNIATNRRIWDALHMSLNLDIVKEVLCTDLVADKVSNICITKGNGSASESLDERFYHDLNESQKNAVVACLNKLKCENKPSVKLIWGPPGTGKATTVATLLFTLMKRKRRTIVCAPTHVAIKGVASRVLKLLKQSDNGLSTEMKSFLCYFDMLIFGNKERLKLMPTLKKYTWNIV</sequence>
<dbReference type="InterPro" id="IPR045055">
    <property type="entry name" value="DNA2/NAM7-like"/>
</dbReference>
<dbReference type="Pfam" id="PF13086">
    <property type="entry name" value="AAA_11"/>
    <property type="match status" value="1"/>
</dbReference>
<gene>
    <name evidence="4" type="ORF">EUGRSUZ_G01997</name>
</gene>
<dbReference type="AlphaFoldDB" id="A0A059BDU4"/>
<proteinExistence type="predicted"/>
<dbReference type="SUPFAM" id="SSF52540">
    <property type="entry name" value="P-loop containing nucleoside triphosphate hydrolases"/>
    <property type="match status" value="1"/>
</dbReference>
<dbReference type="InterPro" id="IPR027417">
    <property type="entry name" value="P-loop_NTPase"/>
</dbReference>
<dbReference type="eggNOG" id="KOG1801">
    <property type="taxonomic scope" value="Eukaryota"/>
</dbReference>
<organism evidence="4">
    <name type="scientific">Eucalyptus grandis</name>
    <name type="common">Flooded gum</name>
    <dbReference type="NCBI Taxonomy" id="71139"/>
    <lineage>
        <taxon>Eukaryota</taxon>
        <taxon>Viridiplantae</taxon>
        <taxon>Streptophyta</taxon>
        <taxon>Embryophyta</taxon>
        <taxon>Tracheophyta</taxon>
        <taxon>Spermatophyta</taxon>
        <taxon>Magnoliopsida</taxon>
        <taxon>eudicotyledons</taxon>
        <taxon>Gunneridae</taxon>
        <taxon>Pentapetalae</taxon>
        <taxon>rosids</taxon>
        <taxon>malvids</taxon>
        <taxon>Myrtales</taxon>
        <taxon>Myrtaceae</taxon>
        <taxon>Myrtoideae</taxon>
        <taxon>Eucalypteae</taxon>
        <taxon>Eucalyptus</taxon>
    </lineage>
</organism>
<dbReference type="Gramene" id="KCW64377">
    <property type="protein sequence ID" value="KCW64377"/>
    <property type="gene ID" value="EUGRSUZ_G01997"/>
</dbReference>
<evidence type="ECO:0000256" key="1">
    <source>
        <dbReference type="SAM" id="MobiDB-lite"/>
    </source>
</evidence>
<dbReference type="InterPro" id="IPR045529">
    <property type="entry name" value="DUF6469"/>
</dbReference>
<reference evidence="4" key="1">
    <citation type="submission" date="2013-07" db="EMBL/GenBank/DDBJ databases">
        <title>The genome of Eucalyptus grandis.</title>
        <authorList>
            <person name="Schmutz J."/>
            <person name="Hayes R."/>
            <person name="Myburg A."/>
            <person name="Tuskan G."/>
            <person name="Grattapaglia D."/>
            <person name="Rokhsar D.S."/>
        </authorList>
    </citation>
    <scope>NUCLEOTIDE SEQUENCE</scope>
    <source>
        <tissue evidence="4">Leaf extractions</tissue>
    </source>
</reference>
<dbReference type="GO" id="GO:0004386">
    <property type="term" value="F:helicase activity"/>
    <property type="evidence" value="ECO:0007669"/>
    <property type="project" value="InterPro"/>
</dbReference>
<dbReference type="PANTHER" id="PTHR10887:SF515">
    <property type="entry name" value="P-LOOP CONTAINING NUCLEOSIDE TRIPHOSPHATE HYDROLASES SUPERFAMILY PROTEIN"/>
    <property type="match status" value="1"/>
</dbReference>
<dbReference type="EMBL" id="KK198759">
    <property type="protein sequence ID" value="KCW64377.1"/>
    <property type="molecule type" value="Genomic_DNA"/>
</dbReference>
<dbReference type="Pfam" id="PF20073">
    <property type="entry name" value="DUF6469"/>
    <property type="match status" value="1"/>
</dbReference>
<evidence type="ECO:0000259" key="3">
    <source>
        <dbReference type="Pfam" id="PF20073"/>
    </source>
</evidence>
<feature type="domain" description="DUF6469" evidence="3">
    <location>
        <begin position="188"/>
        <end position="316"/>
    </location>
</feature>